<keyword evidence="3 4" id="KW-0378">Hydrolase</keyword>
<evidence type="ECO:0000256" key="4">
    <source>
        <dbReference type="HAMAP-Rule" id="MF_01960"/>
    </source>
</evidence>
<dbReference type="HAMAP" id="MF_01960">
    <property type="entry name" value="D_aminopeptidase"/>
    <property type="match status" value="1"/>
</dbReference>
<evidence type="ECO:0000313" key="7">
    <source>
        <dbReference type="EMBL" id="USJ26154.1"/>
    </source>
</evidence>
<dbReference type="Proteomes" id="UP001055460">
    <property type="component" value="Plasmid pA"/>
</dbReference>
<dbReference type="InterPro" id="IPR012338">
    <property type="entry name" value="Beta-lactam/transpept-like"/>
</dbReference>
<feature type="region of interest" description="Important for specificity" evidence="4">
    <location>
        <begin position="478"/>
        <end position="488"/>
    </location>
</feature>
<dbReference type="InterPro" id="IPR023645">
    <property type="entry name" value="DAP"/>
</dbReference>
<dbReference type="Gene3D" id="3.40.710.10">
    <property type="entry name" value="DD-peptidase/beta-lactamase superfamily"/>
    <property type="match status" value="1"/>
</dbReference>
<dbReference type="EMBL" id="CP098808">
    <property type="protein sequence ID" value="USJ26154.1"/>
    <property type="molecule type" value="Genomic_DNA"/>
</dbReference>
<dbReference type="SUPFAM" id="SSF50886">
    <property type="entry name" value="D-aminopeptidase, middle and C-terminal domains"/>
    <property type="match status" value="2"/>
</dbReference>
<dbReference type="NCBIfam" id="NF009622">
    <property type="entry name" value="PRK13128.1"/>
    <property type="match status" value="1"/>
</dbReference>
<gene>
    <name evidence="4" type="primary">dap</name>
    <name evidence="7" type="ORF">NE863_19475</name>
</gene>
<keyword evidence="2 4" id="KW-0645">Protease</keyword>
<dbReference type="GO" id="GO:0006508">
    <property type="term" value="P:proteolysis"/>
    <property type="evidence" value="ECO:0007669"/>
    <property type="project" value="UniProtKB-KW"/>
</dbReference>
<comment type="function">
    <text evidence="4">Hydrolyzes N-terminal residues in D-amino acid-containing peptides.</text>
</comment>
<comment type="similarity">
    <text evidence="4">Belongs to the peptidase S12 family.</text>
</comment>
<accession>A0A9Q9DC78</accession>
<name>A0A9Q9DC78_ENSAD</name>
<feature type="domain" description="Beta-lactamase-related" evidence="5">
    <location>
        <begin position="10"/>
        <end position="328"/>
    </location>
</feature>
<feature type="binding site" evidence="4">
    <location>
        <position position="482"/>
    </location>
    <ligand>
        <name>substrate</name>
    </ligand>
</feature>
<sequence length="520" mass="55792">MTTSELSALERALKALPQHYPGPGGVAGVVRDGQVILSHSWGYADLTARRPMTATTRVPICSITKQMTCAVLLDAVGEPAKLDRALDSYLPLLEGKRPTVAHLCHNQSGLRDYWALTVLQGARHDGVFRREDARSLLSSARSTHFEPGTRYSYSNGNFRILADLIEAHTGRSMAELYQRSVFGPADMQTAALTADTSLPPDGIVGYEGNETAGYFEAVNNIYWAGDAGVSASLDDMLAWECFIDRTRNDENSLYRRLSVPQTYADGRPAHYGFGLAHEKIGDVAITGHGGALRGFRSRRLYAPAERLSVVVMFNHEADAHAAATALMKVALGHSDAEPATGTWDADGTGSYLDPETGLALVTRPAGKSRVALNFATGAETLAVGPDGSAQSAAVTLRVEGASLHMERPRENLTVHAARISGAAKPDIAGRYHAAELDADLDIVSTNGVFYGGFDGSLGRGAMHALRPLAEDVWLLRCKRSMDAPAPGDWTVVVSRDAEGKVTGLTIGCWLARRIDYSKIG</sequence>
<dbReference type="InterPro" id="IPR027279">
    <property type="entry name" value="D_amino_pept/lipop_sf"/>
</dbReference>
<dbReference type="GO" id="GO:0004177">
    <property type="term" value="F:aminopeptidase activity"/>
    <property type="evidence" value="ECO:0007669"/>
    <property type="project" value="UniProtKB-UniRule"/>
</dbReference>
<evidence type="ECO:0000256" key="1">
    <source>
        <dbReference type="ARBA" id="ARBA00022438"/>
    </source>
</evidence>
<proteinExistence type="inferred from homology"/>
<evidence type="ECO:0000256" key="3">
    <source>
        <dbReference type="ARBA" id="ARBA00022801"/>
    </source>
</evidence>
<evidence type="ECO:0000256" key="2">
    <source>
        <dbReference type="ARBA" id="ARBA00022670"/>
    </source>
</evidence>
<feature type="active site" description="Proton donor/acceptor" evidence="4">
    <location>
        <position position="65"/>
    </location>
</feature>
<dbReference type="RefSeq" id="WP_192438616.1">
    <property type="nucleotide sequence ID" value="NZ_CP098808.1"/>
</dbReference>
<dbReference type="InterPro" id="IPR001466">
    <property type="entry name" value="Beta-lactam-related"/>
</dbReference>
<organism evidence="7 8">
    <name type="scientific">Ensifer adhaerens</name>
    <name type="common">Sinorhizobium morelense</name>
    <dbReference type="NCBI Taxonomy" id="106592"/>
    <lineage>
        <taxon>Bacteria</taxon>
        <taxon>Pseudomonadati</taxon>
        <taxon>Pseudomonadota</taxon>
        <taxon>Alphaproteobacteria</taxon>
        <taxon>Hyphomicrobiales</taxon>
        <taxon>Rhizobiaceae</taxon>
        <taxon>Sinorhizobium/Ensifer group</taxon>
        <taxon>Ensifer</taxon>
    </lineage>
</organism>
<comment type="activity regulation">
    <text evidence="4">Inhibited by beta-lactam compounds such as 6-aminopenicillic acid, 7-aminocephalosporanic acid, benzylpenicillin and ampicillin. Inhibited by p-chloromercuribenzoate.</text>
</comment>
<evidence type="ECO:0000259" key="5">
    <source>
        <dbReference type="Pfam" id="PF00144"/>
    </source>
</evidence>
<dbReference type="EC" id="3.4.11.19" evidence="4"/>
<evidence type="ECO:0000313" key="8">
    <source>
        <dbReference type="Proteomes" id="UP001055460"/>
    </source>
</evidence>
<dbReference type="PANTHER" id="PTHR46825:SF9">
    <property type="entry name" value="BETA-LACTAMASE-RELATED DOMAIN-CONTAINING PROTEIN"/>
    <property type="match status" value="1"/>
</dbReference>
<dbReference type="AlphaFoldDB" id="A0A9Q9DC78"/>
<dbReference type="Pfam" id="PF07930">
    <property type="entry name" value="DAP_B"/>
    <property type="match status" value="1"/>
</dbReference>
<dbReference type="Pfam" id="PF00144">
    <property type="entry name" value="Beta-lactamase"/>
    <property type="match status" value="1"/>
</dbReference>
<keyword evidence="1 4" id="KW-0031">Aminopeptidase</keyword>
<dbReference type="InterPro" id="IPR012856">
    <property type="entry name" value="DAP_B_dom"/>
</dbReference>
<comment type="subunit">
    <text evidence="4">Homodimer.</text>
</comment>
<keyword evidence="7" id="KW-0614">Plasmid</keyword>
<protein>
    <recommendedName>
        <fullName evidence="4">D-aminopeptidase</fullName>
        <ecNumber evidence="4">3.4.11.19</ecNumber>
    </recommendedName>
</protein>
<evidence type="ECO:0000259" key="6">
    <source>
        <dbReference type="Pfam" id="PF07930"/>
    </source>
</evidence>
<feature type="domain" description="D-aminopeptidase" evidence="6">
    <location>
        <begin position="348"/>
        <end position="516"/>
    </location>
</feature>
<dbReference type="SUPFAM" id="SSF56601">
    <property type="entry name" value="beta-lactamase/transpeptidase-like"/>
    <property type="match status" value="1"/>
</dbReference>
<comment type="catalytic activity">
    <reaction evidence="4">
        <text>Release of an N-terminal D-amino acid from a peptide, Xaa-|-Yaa-, in which Xaa is preferably D-Ala, D-Ser or D-Thr. D-amino acid amides and methyl esters also are hydrolyzed, as is glycine amide.</text>
        <dbReference type="EC" id="3.4.11.19"/>
    </reaction>
</comment>
<dbReference type="Gene3D" id="2.40.128.50">
    <property type="match status" value="2"/>
</dbReference>
<reference evidence="7" key="1">
    <citation type="submission" date="2022-06" db="EMBL/GenBank/DDBJ databases">
        <title>Physiological and biochemical characterization and genomic elucidation of a strain of the genus Ensifer adhaerens M8 that combines arsenic oxidation and chromium reduction.</title>
        <authorList>
            <person name="Li X."/>
            <person name="Yu c."/>
        </authorList>
    </citation>
    <scope>NUCLEOTIDE SEQUENCE</scope>
    <source>
        <strain evidence="7">M8</strain>
        <plasmid evidence="7">pA</plasmid>
    </source>
</reference>
<dbReference type="PANTHER" id="PTHR46825">
    <property type="entry name" value="D-ALANYL-D-ALANINE-CARBOXYPEPTIDASE/ENDOPEPTIDASE AMPH"/>
    <property type="match status" value="1"/>
</dbReference>
<dbReference type="InterPro" id="IPR050491">
    <property type="entry name" value="AmpC-like"/>
</dbReference>
<feature type="active site" description="Nucleophile" evidence="4">
    <location>
        <position position="62"/>
    </location>
</feature>
<geneLocation type="plasmid" evidence="7 8">
    <name>pA</name>
</geneLocation>